<reference evidence="2" key="3">
    <citation type="submission" date="2021-06" db="EMBL/GenBank/DDBJ databases">
        <title>Genomic Description and Analysis of Intracellular Bacteria, Candidatus Berkiella cookevillensis and Candidatus Berkiella aquae.</title>
        <authorList>
            <person name="Kidane D.T."/>
            <person name="Mehari Y.T."/>
            <person name="Rice F.C."/>
            <person name="Arivett B.A."/>
            <person name="Farone A.L."/>
            <person name="Berk S.G."/>
            <person name="Farone M.B."/>
        </authorList>
    </citation>
    <scope>NUCLEOTIDE SEQUENCE</scope>
    <source>
        <strain evidence="2">HT99</strain>
    </source>
</reference>
<sequence>MSYSKQQISETADFIADRMFLESQEKLKAWFCRQFVANFKQYNQLSAVTFSAKDELFSELKSQLASKALIIPSGFKVTLFQNGSSLCYNNKDQEVIFPRKPVTHFKDKLNTLISDDFGPFYDEEVDEESEADFAPLPPQGPIVYSFAHLMPIQSSVGFNAEEEKEHLQSKATKSRFC</sequence>
<gene>
    <name evidence="1" type="ORF">HT99x_00319</name>
    <name evidence="2" type="ORF">HT99x_010495</name>
</gene>
<dbReference type="Proteomes" id="UP000051497">
    <property type="component" value="Unassembled WGS sequence"/>
</dbReference>
<evidence type="ECO:0000313" key="2">
    <source>
        <dbReference type="EMBL" id="MCS5711861.1"/>
    </source>
</evidence>
<comment type="caution">
    <text evidence="1">The sequence shown here is derived from an EMBL/GenBank/DDBJ whole genome shotgun (WGS) entry which is preliminary data.</text>
</comment>
<dbReference type="AlphaFoldDB" id="A0A0Q9YYY3"/>
<dbReference type="EMBL" id="LKAJ02000001">
    <property type="protein sequence ID" value="MCS5711861.1"/>
    <property type="molecule type" value="Genomic_DNA"/>
</dbReference>
<dbReference type="EMBL" id="LKAJ01000001">
    <property type="protein sequence ID" value="KRG22778.1"/>
    <property type="molecule type" value="Genomic_DNA"/>
</dbReference>
<proteinExistence type="predicted"/>
<evidence type="ECO:0000313" key="1">
    <source>
        <dbReference type="EMBL" id="KRG22778.1"/>
    </source>
</evidence>
<accession>A0A0Q9YYY3</accession>
<organism evidence="1">
    <name type="scientific">Candidatus Berkiella aquae</name>
    <dbReference type="NCBI Taxonomy" id="295108"/>
    <lineage>
        <taxon>Bacteria</taxon>
        <taxon>Pseudomonadati</taxon>
        <taxon>Pseudomonadota</taxon>
        <taxon>Gammaproteobacteria</taxon>
        <taxon>Candidatus Berkiellales</taxon>
        <taxon>Candidatus Berkiellaceae</taxon>
        <taxon>Candidatus Berkiella</taxon>
    </lineage>
</organism>
<dbReference type="RefSeq" id="WP_075064957.1">
    <property type="nucleotide sequence ID" value="NZ_LKAJ02000001.1"/>
</dbReference>
<evidence type="ECO:0000313" key="3">
    <source>
        <dbReference type="Proteomes" id="UP000051497"/>
    </source>
</evidence>
<reference evidence="1" key="1">
    <citation type="submission" date="2015-09" db="EMBL/GenBank/DDBJ databases">
        <title>Draft Genome Sequences of Two Novel Amoeba-resistant Intranuclear Bacteria, Candidatus Berkiella cookevillensis and Candidatus Berkiella aquae.</title>
        <authorList>
            <person name="Mehari Y.T."/>
            <person name="Arivett B.A."/>
            <person name="Farone A.L."/>
            <person name="Gunderson J.H."/>
            <person name="Farone M.B."/>
        </authorList>
    </citation>
    <scope>NUCLEOTIDE SEQUENCE [LARGE SCALE GENOMIC DNA]</scope>
    <source>
        <strain evidence="1">HT99</strain>
    </source>
</reference>
<reference evidence="2" key="2">
    <citation type="journal article" date="2016" name="Genome Announc.">
        <title>Draft Genome Sequences of Two Novel Amoeba-Resistant Intranuclear Bacteria, 'Candidatus Berkiella cookevillensis' and 'Candidatus Berkiella aquae'.</title>
        <authorList>
            <person name="Mehari Y.T."/>
            <person name="Arivett B.A."/>
            <person name="Farone A.L."/>
            <person name="Gunderson J.H."/>
            <person name="Farone M.B."/>
        </authorList>
    </citation>
    <scope>NUCLEOTIDE SEQUENCE</scope>
    <source>
        <strain evidence="2">HT99</strain>
    </source>
</reference>
<protein>
    <submittedName>
        <fullName evidence="1">Uncharacterized protein</fullName>
    </submittedName>
</protein>
<keyword evidence="3" id="KW-1185">Reference proteome</keyword>
<name>A0A0Q9YYY3_9GAMM</name>